<gene>
    <name evidence="2" type="ORF">GCM10009760_64290</name>
</gene>
<sequence length="85" mass="8902">MTLAATRKPTCGAPRPGQSAGAPCNREPFHRDDHTNALAETWPRLAPVRCTRCGGPAPKPIPIGHQEATGGPGFTLWACSPTCPS</sequence>
<accession>A0ABN1ZNB5</accession>
<keyword evidence="3" id="KW-1185">Reference proteome</keyword>
<name>A0ABN1ZNB5_9ACTN</name>
<organism evidence="2 3">
    <name type="scientific">Kitasatospora kazusensis</name>
    <dbReference type="NCBI Taxonomy" id="407974"/>
    <lineage>
        <taxon>Bacteria</taxon>
        <taxon>Bacillati</taxon>
        <taxon>Actinomycetota</taxon>
        <taxon>Actinomycetes</taxon>
        <taxon>Kitasatosporales</taxon>
        <taxon>Streptomycetaceae</taxon>
        <taxon>Kitasatospora</taxon>
    </lineage>
</organism>
<reference evidence="2 3" key="1">
    <citation type="journal article" date="2019" name="Int. J. Syst. Evol. Microbiol.">
        <title>The Global Catalogue of Microorganisms (GCM) 10K type strain sequencing project: providing services to taxonomists for standard genome sequencing and annotation.</title>
        <authorList>
            <consortium name="The Broad Institute Genomics Platform"/>
            <consortium name="The Broad Institute Genome Sequencing Center for Infectious Disease"/>
            <person name="Wu L."/>
            <person name="Ma J."/>
        </authorList>
    </citation>
    <scope>NUCLEOTIDE SEQUENCE [LARGE SCALE GENOMIC DNA]</scope>
    <source>
        <strain evidence="2 3">JCM 14560</strain>
    </source>
</reference>
<evidence type="ECO:0000313" key="3">
    <source>
        <dbReference type="Proteomes" id="UP001422759"/>
    </source>
</evidence>
<feature type="region of interest" description="Disordered" evidence="1">
    <location>
        <begin position="1"/>
        <end position="31"/>
    </location>
</feature>
<dbReference type="Proteomes" id="UP001422759">
    <property type="component" value="Unassembled WGS sequence"/>
</dbReference>
<dbReference type="EMBL" id="BAAANT010000100">
    <property type="protein sequence ID" value="GAA1501447.1"/>
    <property type="molecule type" value="Genomic_DNA"/>
</dbReference>
<protein>
    <submittedName>
        <fullName evidence="2">Uncharacterized protein</fullName>
    </submittedName>
</protein>
<evidence type="ECO:0000256" key="1">
    <source>
        <dbReference type="SAM" id="MobiDB-lite"/>
    </source>
</evidence>
<evidence type="ECO:0000313" key="2">
    <source>
        <dbReference type="EMBL" id="GAA1501447.1"/>
    </source>
</evidence>
<proteinExistence type="predicted"/>
<comment type="caution">
    <text evidence="2">The sequence shown here is derived from an EMBL/GenBank/DDBJ whole genome shotgun (WGS) entry which is preliminary data.</text>
</comment>